<dbReference type="GO" id="GO:0003755">
    <property type="term" value="F:peptidyl-prolyl cis-trans isomerase activity"/>
    <property type="evidence" value="ECO:0007669"/>
    <property type="project" value="UniProtKB-UniRule"/>
</dbReference>
<dbReference type="InterPro" id="IPR020892">
    <property type="entry name" value="Cyclophilin-type_PPIase_CS"/>
</dbReference>
<accession>A0A1I2U188</accession>
<comment type="function">
    <text evidence="2 6">PPIases accelerate the folding of proteins. It catalyzes the cis-trans isomerization of proline imidic peptide bonds in oligopeptides.</text>
</comment>
<evidence type="ECO:0000256" key="1">
    <source>
        <dbReference type="ARBA" id="ARBA00000971"/>
    </source>
</evidence>
<dbReference type="InterPro" id="IPR024936">
    <property type="entry name" value="Cyclophilin-type_PPIase"/>
</dbReference>
<dbReference type="EMBL" id="FOOY01000017">
    <property type="protein sequence ID" value="SFG68341.1"/>
    <property type="molecule type" value="Genomic_DNA"/>
</dbReference>
<dbReference type="SUPFAM" id="SSF50891">
    <property type="entry name" value="Cyclophilin-like"/>
    <property type="match status" value="1"/>
</dbReference>
<evidence type="ECO:0000256" key="6">
    <source>
        <dbReference type="RuleBase" id="RU363019"/>
    </source>
</evidence>
<dbReference type="EC" id="5.2.1.8" evidence="6"/>
<name>A0A1I2U188_9BACL</name>
<evidence type="ECO:0000256" key="4">
    <source>
        <dbReference type="ARBA" id="ARBA00023110"/>
    </source>
</evidence>
<evidence type="ECO:0000256" key="3">
    <source>
        <dbReference type="ARBA" id="ARBA00007365"/>
    </source>
</evidence>
<sequence>MKKGSITMENGEVIAIDFFPEDAPNTVANFEKLANSGFYNGVTFHRVIPGFVSQGGDPTGTGMGDAGYTIKCETDGNPHKHVAGALSMAHAGRDTGSCQFFIVHEPQPHLDGVHTVFGQVTSGLETVLAMQNGDVMKTVKVWDEE</sequence>
<keyword evidence="4 6" id="KW-0697">Rotamase</keyword>
<dbReference type="OrthoDB" id="9807797at2"/>
<feature type="domain" description="PPIase cyclophilin-type" evidence="7">
    <location>
        <begin position="14"/>
        <end position="145"/>
    </location>
</feature>
<reference evidence="9" key="1">
    <citation type="submission" date="2016-10" db="EMBL/GenBank/DDBJ databases">
        <authorList>
            <person name="Varghese N."/>
            <person name="Submissions S."/>
        </authorList>
    </citation>
    <scope>NUCLEOTIDE SEQUENCE [LARGE SCALE GENOMIC DNA]</scope>
    <source>
        <strain evidence="9">ATCC 700379</strain>
    </source>
</reference>
<dbReference type="PANTHER" id="PTHR45625">
    <property type="entry name" value="PEPTIDYL-PROLYL CIS-TRANS ISOMERASE-RELATED"/>
    <property type="match status" value="1"/>
</dbReference>
<dbReference type="PROSITE" id="PS50072">
    <property type="entry name" value="CSA_PPIASE_2"/>
    <property type="match status" value="1"/>
</dbReference>
<evidence type="ECO:0000256" key="2">
    <source>
        <dbReference type="ARBA" id="ARBA00002388"/>
    </source>
</evidence>
<gene>
    <name evidence="8" type="ORF">SAMN02982927_02442</name>
</gene>
<dbReference type="InterPro" id="IPR029000">
    <property type="entry name" value="Cyclophilin-like_dom_sf"/>
</dbReference>
<proteinExistence type="inferred from homology"/>
<dbReference type="CDD" id="cd00317">
    <property type="entry name" value="cyclophilin"/>
    <property type="match status" value="1"/>
</dbReference>
<dbReference type="GO" id="GO:0006457">
    <property type="term" value="P:protein folding"/>
    <property type="evidence" value="ECO:0007669"/>
    <property type="project" value="InterPro"/>
</dbReference>
<organism evidence="8 9">
    <name type="scientific">Sporolactobacillus nakayamae</name>
    <dbReference type="NCBI Taxonomy" id="269670"/>
    <lineage>
        <taxon>Bacteria</taxon>
        <taxon>Bacillati</taxon>
        <taxon>Bacillota</taxon>
        <taxon>Bacilli</taxon>
        <taxon>Bacillales</taxon>
        <taxon>Sporolactobacillaceae</taxon>
        <taxon>Sporolactobacillus</taxon>
    </lineage>
</organism>
<keyword evidence="9" id="KW-1185">Reference proteome</keyword>
<protein>
    <recommendedName>
        <fullName evidence="6">Peptidyl-prolyl cis-trans isomerase</fullName>
        <shortName evidence="6">PPIase</shortName>
        <ecNumber evidence="6">5.2.1.8</ecNumber>
    </recommendedName>
</protein>
<dbReference type="Pfam" id="PF00160">
    <property type="entry name" value="Pro_isomerase"/>
    <property type="match status" value="1"/>
</dbReference>
<evidence type="ECO:0000313" key="8">
    <source>
        <dbReference type="EMBL" id="SFG68341.1"/>
    </source>
</evidence>
<dbReference type="InterPro" id="IPR044666">
    <property type="entry name" value="Cyclophilin_A-like"/>
</dbReference>
<dbReference type="PIRSF" id="PIRSF001467">
    <property type="entry name" value="Peptidylpro_ismrse"/>
    <property type="match status" value="1"/>
</dbReference>
<dbReference type="RefSeq" id="WP_093673350.1">
    <property type="nucleotide sequence ID" value="NZ_FOOY01000017.1"/>
</dbReference>
<dbReference type="InterPro" id="IPR002130">
    <property type="entry name" value="Cyclophilin-type_PPIase_dom"/>
</dbReference>
<evidence type="ECO:0000259" key="7">
    <source>
        <dbReference type="PROSITE" id="PS50072"/>
    </source>
</evidence>
<dbReference type="Gene3D" id="2.40.100.10">
    <property type="entry name" value="Cyclophilin-like"/>
    <property type="match status" value="1"/>
</dbReference>
<dbReference type="Proteomes" id="UP000198752">
    <property type="component" value="Unassembled WGS sequence"/>
</dbReference>
<evidence type="ECO:0000256" key="5">
    <source>
        <dbReference type="ARBA" id="ARBA00023235"/>
    </source>
</evidence>
<dbReference type="AlphaFoldDB" id="A0A1I2U188"/>
<dbReference type="PANTHER" id="PTHR45625:SF4">
    <property type="entry name" value="PEPTIDYLPROLYL ISOMERASE DOMAIN AND WD REPEAT-CONTAINING PROTEIN 1"/>
    <property type="match status" value="1"/>
</dbReference>
<comment type="catalytic activity">
    <reaction evidence="1 6">
        <text>[protein]-peptidylproline (omega=180) = [protein]-peptidylproline (omega=0)</text>
        <dbReference type="Rhea" id="RHEA:16237"/>
        <dbReference type="Rhea" id="RHEA-COMP:10747"/>
        <dbReference type="Rhea" id="RHEA-COMP:10748"/>
        <dbReference type="ChEBI" id="CHEBI:83833"/>
        <dbReference type="ChEBI" id="CHEBI:83834"/>
        <dbReference type="EC" id="5.2.1.8"/>
    </reaction>
</comment>
<dbReference type="PROSITE" id="PS00170">
    <property type="entry name" value="CSA_PPIASE_1"/>
    <property type="match status" value="1"/>
</dbReference>
<comment type="similarity">
    <text evidence="3 6">Belongs to the cyclophilin-type PPIase family.</text>
</comment>
<keyword evidence="5 6" id="KW-0413">Isomerase</keyword>
<evidence type="ECO:0000313" key="9">
    <source>
        <dbReference type="Proteomes" id="UP000198752"/>
    </source>
</evidence>
<dbReference type="STRING" id="269670.SAMN02982927_02442"/>
<dbReference type="PRINTS" id="PR00153">
    <property type="entry name" value="CSAPPISMRASE"/>
</dbReference>